<comment type="caution">
    <text evidence="1">The sequence shown here is derived from an EMBL/GenBank/DDBJ whole genome shotgun (WGS) entry which is preliminary data.</text>
</comment>
<reference evidence="1" key="1">
    <citation type="submission" date="2019-04" db="EMBL/GenBank/DDBJ databases">
        <title>Microbes associate with the intestines of laboratory mice.</title>
        <authorList>
            <person name="Navarre W."/>
            <person name="Wong E."/>
            <person name="Huang K.C."/>
            <person name="Tropini C."/>
            <person name="Ng K."/>
            <person name="Yu B."/>
        </authorList>
    </citation>
    <scope>NUCLEOTIDE SEQUENCE</scope>
    <source>
        <strain evidence="1">NM86_A22</strain>
    </source>
</reference>
<protein>
    <submittedName>
        <fullName evidence="1">FKBP-type peptidyl-prolyl cis-trans isomerase</fullName>
    </submittedName>
</protein>
<keyword evidence="2" id="KW-1185">Reference proteome</keyword>
<evidence type="ECO:0000313" key="2">
    <source>
        <dbReference type="Proteomes" id="UP000305401"/>
    </source>
</evidence>
<dbReference type="Proteomes" id="UP000305401">
    <property type="component" value="Unassembled WGS sequence"/>
</dbReference>
<accession>A0AC61S3F1</accession>
<name>A0AC61S3F1_9BACT</name>
<evidence type="ECO:0000313" key="1">
    <source>
        <dbReference type="EMBL" id="THG45013.1"/>
    </source>
</evidence>
<organism evidence="1 2">
    <name type="scientific">Muribaculum caecicola</name>
    <dbReference type="NCBI Taxonomy" id="3038144"/>
    <lineage>
        <taxon>Bacteria</taxon>
        <taxon>Pseudomonadati</taxon>
        <taxon>Bacteroidota</taxon>
        <taxon>Bacteroidia</taxon>
        <taxon>Bacteroidales</taxon>
        <taxon>Muribaculaceae</taxon>
        <taxon>Muribaculum</taxon>
    </lineage>
</organism>
<sequence>MEQKELDKISYALGLSMGNNFKNSGIQTLNVKDFTDGVAAVFEGAEPKMSYTEAKAEIQKYFEAMAARQEEENKAKVKINEEAGAAYLAKNKEREGVHVTSSGLQYEVLKEGNGKQPSANDSVTVHYTGKLLDGTVFDSSVERGEPATFGVTQVIPGWIEALQLMKEGAQWRLHIPSNLAYGPAGAGNVIGPNETLIFDVELIKVNN</sequence>
<dbReference type="EMBL" id="SSTG01000147">
    <property type="protein sequence ID" value="THG45013.1"/>
    <property type="molecule type" value="Genomic_DNA"/>
</dbReference>
<gene>
    <name evidence="1" type="ORF">E5990_09415</name>
</gene>
<proteinExistence type="predicted"/>
<keyword evidence="1" id="KW-0413">Isomerase</keyword>